<keyword evidence="3" id="KW-1185">Reference proteome</keyword>
<comment type="caution">
    <text evidence="2">The sequence shown here is derived from an EMBL/GenBank/DDBJ whole genome shotgun (WGS) entry which is preliminary data.</text>
</comment>
<feature type="compositionally biased region" description="Acidic residues" evidence="1">
    <location>
        <begin position="1"/>
        <end position="14"/>
    </location>
</feature>
<name>A0AAV6K5X0_9ERIC</name>
<accession>A0AAV6K5X0</accession>
<evidence type="ECO:0000313" key="2">
    <source>
        <dbReference type="EMBL" id="KAG5547759.1"/>
    </source>
</evidence>
<feature type="region of interest" description="Disordered" evidence="1">
    <location>
        <begin position="1"/>
        <end position="62"/>
    </location>
</feature>
<reference evidence="2" key="1">
    <citation type="submission" date="2020-08" db="EMBL/GenBank/DDBJ databases">
        <title>Plant Genome Project.</title>
        <authorList>
            <person name="Zhang R.-G."/>
        </authorList>
    </citation>
    <scope>NUCLEOTIDE SEQUENCE</scope>
    <source>
        <strain evidence="2">WSP0</strain>
        <tissue evidence="2">Leaf</tissue>
    </source>
</reference>
<feature type="region of interest" description="Disordered" evidence="1">
    <location>
        <begin position="161"/>
        <end position="195"/>
    </location>
</feature>
<dbReference type="AlphaFoldDB" id="A0AAV6K5X0"/>
<protein>
    <submittedName>
        <fullName evidence="2">Uncharacterized protein</fullName>
    </submittedName>
</protein>
<evidence type="ECO:0000256" key="1">
    <source>
        <dbReference type="SAM" id="MobiDB-lite"/>
    </source>
</evidence>
<sequence length="216" mass="25167">MQEEEREEEEEAAGEDTHKKRRKQPTTASQEEQQEQKRKKEKKGKQTGAEVQEGKRTRSKIKNIKEKKAFQYRSNLVAQVRLMEGKTFTNLHKEEIAKSPFGHPLPEIVEEKQDVSWAKKNGLDALKHIACNDGPSIFPKIHEMAPDQAYSRAGEHTIGVSRTWKEVTKDKDEIEDDKEHDQEHMQIQNHNCQLQEENEMLRSENTNLKKQIAEKD</sequence>
<feature type="compositionally biased region" description="Polar residues" evidence="1">
    <location>
        <begin position="185"/>
        <end position="195"/>
    </location>
</feature>
<evidence type="ECO:0000313" key="3">
    <source>
        <dbReference type="Proteomes" id="UP000823749"/>
    </source>
</evidence>
<dbReference type="EMBL" id="JACTNZ010000005">
    <property type="protein sequence ID" value="KAG5547759.1"/>
    <property type="molecule type" value="Genomic_DNA"/>
</dbReference>
<dbReference type="Proteomes" id="UP000823749">
    <property type="component" value="Chromosome 5"/>
</dbReference>
<gene>
    <name evidence="2" type="ORF">RHGRI_013446</name>
</gene>
<feature type="compositionally biased region" description="Basic and acidic residues" evidence="1">
    <location>
        <begin position="163"/>
        <end position="184"/>
    </location>
</feature>
<organism evidence="2 3">
    <name type="scientific">Rhododendron griersonianum</name>
    <dbReference type="NCBI Taxonomy" id="479676"/>
    <lineage>
        <taxon>Eukaryota</taxon>
        <taxon>Viridiplantae</taxon>
        <taxon>Streptophyta</taxon>
        <taxon>Embryophyta</taxon>
        <taxon>Tracheophyta</taxon>
        <taxon>Spermatophyta</taxon>
        <taxon>Magnoliopsida</taxon>
        <taxon>eudicotyledons</taxon>
        <taxon>Gunneridae</taxon>
        <taxon>Pentapetalae</taxon>
        <taxon>asterids</taxon>
        <taxon>Ericales</taxon>
        <taxon>Ericaceae</taxon>
        <taxon>Ericoideae</taxon>
        <taxon>Rhodoreae</taxon>
        <taxon>Rhododendron</taxon>
    </lineage>
</organism>
<proteinExistence type="predicted"/>